<feature type="region of interest" description="Disordered" evidence="3">
    <location>
        <begin position="39"/>
        <end position="63"/>
    </location>
</feature>
<keyword evidence="4" id="KW-0812">Transmembrane</keyword>
<dbReference type="Gene3D" id="2.40.30.170">
    <property type="match status" value="1"/>
</dbReference>
<dbReference type="AlphaFoldDB" id="A0A8B2NZZ0"/>
<dbReference type="Proteomes" id="UP000249590">
    <property type="component" value="Unassembled WGS sequence"/>
</dbReference>
<evidence type="ECO:0000259" key="5">
    <source>
        <dbReference type="Pfam" id="PF25917"/>
    </source>
</evidence>
<keyword evidence="7" id="KW-1185">Reference proteome</keyword>
<dbReference type="GO" id="GO:1990281">
    <property type="term" value="C:efflux pump complex"/>
    <property type="evidence" value="ECO:0007669"/>
    <property type="project" value="TreeGrafter"/>
</dbReference>
<sequence>MVRRRHLWWAETLTKDPEPLLIFHGPFYKRMLDQPRTARVRPVETPPGTGPKPEPPAGPRSRADAALRELGDTSRRTARWFFNLAANALNIAIAVGMVAIVYVGVRQLTATPVVTPPVPIPVVVAAVTEVPTFTVSERFAGRIEPRRQTAIAPERGGRIAEIFVDEGDEVAADAPILQLDTRALEAERDRIKAQVAGIDAQTDLAQIVFDRTAQLKDRRVATVQAFDEARIRLQELAASKREVEAALAAVELDIEKSLIAAPFAGRVTERTLDEGAILAAGTPVLTVIETAAPRLQVGLPDARARGLDTGDAVTVRYGGTDMPGKVIAVRPDVHAATQSVVTFVELSPPDGVSLRFGDTADLVLDSAIRGPGYVLPVKALAEGQRGLWSVYTVGADDVVGTEAVEIIAVAGGSAYVKGSLKTGQTVVVEGRHRVAPGEVVAPREAGAPDR</sequence>
<comment type="similarity">
    <text evidence="1">Belongs to the membrane fusion protein (MFP) (TC 8.A.1) family.</text>
</comment>
<evidence type="ECO:0000313" key="6">
    <source>
        <dbReference type="EMBL" id="RAI04290.1"/>
    </source>
</evidence>
<evidence type="ECO:0000313" key="7">
    <source>
        <dbReference type="Proteomes" id="UP000249590"/>
    </source>
</evidence>
<comment type="caution">
    <text evidence="6">The sequence shown here is derived from an EMBL/GenBank/DDBJ whole genome shotgun (WGS) entry which is preliminary data.</text>
</comment>
<accession>A0A8B2NZZ0</accession>
<dbReference type="SUPFAM" id="SSF111369">
    <property type="entry name" value="HlyD-like secretion proteins"/>
    <property type="match status" value="1"/>
</dbReference>
<dbReference type="Gene3D" id="2.40.50.100">
    <property type="match status" value="1"/>
</dbReference>
<reference evidence="6 7" key="1">
    <citation type="submission" date="2018-05" db="EMBL/GenBank/DDBJ databases">
        <title>Acuticoccus sediminis sp. nov., isolated from deep-sea sediment of Indian Ocean.</title>
        <authorList>
            <person name="Liu X."/>
            <person name="Lai Q."/>
            <person name="Du Y."/>
            <person name="Sun F."/>
            <person name="Zhang X."/>
            <person name="Wang S."/>
            <person name="Shao Z."/>
        </authorList>
    </citation>
    <scope>NUCLEOTIDE SEQUENCE [LARGE SCALE GENOMIC DNA]</scope>
    <source>
        <strain evidence="6 7">PTG4-2</strain>
    </source>
</reference>
<feature type="coiled-coil region" evidence="2">
    <location>
        <begin position="226"/>
        <end position="253"/>
    </location>
</feature>
<evidence type="ECO:0000256" key="2">
    <source>
        <dbReference type="SAM" id="Coils"/>
    </source>
</evidence>
<feature type="compositionally biased region" description="Pro residues" evidence="3">
    <location>
        <begin position="44"/>
        <end position="58"/>
    </location>
</feature>
<dbReference type="NCBIfam" id="TIGR01730">
    <property type="entry name" value="RND_mfp"/>
    <property type="match status" value="1"/>
</dbReference>
<proteinExistence type="inferred from homology"/>
<dbReference type="PANTHER" id="PTHR30469">
    <property type="entry name" value="MULTIDRUG RESISTANCE PROTEIN MDTA"/>
    <property type="match status" value="1"/>
</dbReference>
<dbReference type="PANTHER" id="PTHR30469:SF11">
    <property type="entry name" value="BLL4320 PROTEIN"/>
    <property type="match status" value="1"/>
</dbReference>
<dbReference type="Pfam" id="PF25917">
    <property type="entry name" value="BSH_RND"/>
    <property type="match status" value="1"/>
</dbReference>
<dbReference type="InterPro" id="IPR058625">
    <property type="entry name" value="MdtA-like_BSH"/>
</dbReference>
<feature type="transmembrane region" description="Helical" evidence="4">
    <location>
        <begin position="80"/>
        <end position="105"/>
    </location>
</feature>
<evidence type="ECO:0000256" key="1">
    <source>
        <dbReference type="ARBA" id="ARBA00009477"/>
    </source>
</evidence>
<name>A0A8B2NZZ0_9HYPH</name>
<protein>
    <recommendedName>
        <fullName evidence="5">Multidrug resistance protein MdtA-like barrel-sandwich hybrid domain-containing protein</fullName>
    </recommendedName>
</protein>
<feature type="domain" description="Multidrug resistance protein MdtA-like barrel-sandwich hybrid" evidence="5">
    <location>
        <begin position="148"/>
        <end position="287"/>
    </location>
</feature>
<keyword evidence="4" id="KW-0472">Membrane</keyword>
<dbReference type="Gene3D" id="2.40.420.20">
    <property type="match status" value="1"/>
</dbReference>
<keyword evidence="2" id="KW-0175">Coiled coil</keyword>
<evidence type="ECO:0000256" key="4">
    <source>
        <dbReference type="SAM" id="Phobius"/>
    </source>
</evidence>
<gene>
    <name evidence="6" type="ORF">DLJ53_07555</name>
</gene>
<dbReference type="Gene3D" id="1.10.287.470">
    <property type="entry name" value="Helix hairpin bin"/>
    <property type="match status" value="1"/>
</dbReference>
<keyword evidence="4" id="KW-1133">Transmembrane helix</keyword>
<dbReference type="GO" id="GO:0015562">
    <property type="term" value="F:efflux transmembrane transporter activity"/>
    <property type="evidence" value="ECO:0007669"/>
    <property type="project" value="TreeGrafter"/>
</dbReference>
<dbReference type="InterPro" id="IPR006143">
    <property type="entry name" value="RND_pump_MFP"/>
</dbReference>
<dbReference type="EMBL" id="QHHQ01000001">
    <property type="protein sequence ID" value="RAI04290.1"/>
    <property type="molecule type" value="Genomic_DNA"/>
</dbReference>
<evidence type="ECO:0000256" key="3">
    <source>
        <dbReference type="SAM" id="MobiDB-lite"/>
    </source>
</evidence>
<organism evidence="6 7">
    <name type="scientific">Acuticoccus sediminis</name>
    <dbReference type="NCBI Taxonomy" id="2184697"/>
    <lineage>
        <taxon>Bacteria</taxon>
        <taxon>Pseudomonadati</taxon>
        <taxon>Pseudomonadota</taxon>
        <taxon>Alphaproteobacteria</taxon>
        <taxon>Hyphomicrobiales</taxon>
        <taxon>Amorphaceae</taxon>
        <taxon>Acuticoccus</taxon>
    </lineage>
</organism>